<proteinExistence type="predicted"/>
<dbReference type="EMBL" id="PXOQ01000006">
    <property type="protein sequence ID" value="PSG91691.1"/>
    <property type="molecule type" value="Genomic_DNA"/>
</dbReference>
<gene>
    <name evidence="2" type="ORF">C7H52_00840</name>
</gene>
<evidence type="ECO:0000259" key="1">
    <source>
        <dbReference type="Pfam" id="PF23019"/>
    </source>
</evidence>
<dbReference type="Proteomes" id="UP000238426">
    <property type="component" value="Unassembled WGS sequence"/>
</dbReference>
<evidence type="ECO:0000313" key="2">
    <source>
        <dbReference type="EMBL" id="PSG91691.1"/>
    </source>
</evidence>
<organism evidence="2 3">
    <name type="scientific">Aurantibacter aestuarii</name>
    <dbReference type="NCBI Taxonomy" id="1266046"/>
    <lineage>
        <taxon>Bacteria</taxon>
        <taxon>Pseudomonadati</taxon>
        <taxon>Bacteroidota</taxon>
        <taxon>Flavobacteriia</taxon>
        <taxon>Flavobacteriales</taxon>
        <taxon>Flavobacteriaceae</taxon>
        <taxon>Aurantibacter</taxon>
    </lineage>
</organism>
<dbReference type="InterPro" id="IPR054297">
    <property type="entry name" value="DUF7033"/>
</dbReference>
<dbReference type="Pfam" id="PF23019">
    <property type="entry name" value="DUF7033"/>
    <property type="match status" value="1"/>
</dbReference>
<dbReference type="CDD" id="cd10931">
    <property type="entry name" value="CE4_u7"/>
    <property type="match status" value="1"/>
</dbReference>
<evidence type="ECO:0000313" key="3">
    <source>
        <dbReference type="Proteomes" id="UP000238426"/>
    </source>
</evidence>
<feature type="domain" description="DUF7033" evidence="1">
    <location>
        <begin position="95"/>
        <end position="183"/>
    </location>
</feature>
<sequence>MLLIYTTDITPRVKYAFKQVCTRILNIPVEFTTTIEAFIGHTSLKMSYSKQALGKELHVRSHDLLFEQGLNDLDFRVHDWDKTKCFFFNGENGHLPFDIFAASFYLLTRYEEYQPHVKDEFGRYMASESLAYKNNFLEQPVVDIWAYKFLELLKEFYPDYQFPTRTYTVKPIIDIPKAYKFKHIGFFNTITGVLNDVFQLKFSEVYKRFSVLIGLKRDPYDTYKYIINQQKKAKTKFVFFFLVGDYTTYDQSINIQNQNFISLIKHVCDYCQVGLKTTFNALTDIKELKKEKLRLEAVTNKTLSGCRQSFSKVNLPESYRNLVELEIFSDFTMGYINHIGFRAGTCTPFLFYDLDYEVQTPLVINSFHFLDHSILKINSLLDKEQKIKKLMAEVKAVNGTFVPVYHSYTFSDEPKWQHFKALFKTILKSVNETY</sequence>
<name>A0A2T1NG09_9FLAO</name>
<reference evidence="2 3" key="1">
    <citation type="submission" date="2018-03" db="EMBL/GenBank/DDBJ databases">
        <title>Mesoflavibacter sp. HG37 and Mesoflavibacter sp. HG96 sp.nov., two marine bacteria isolated from seawater of Western Pacific Ocean.</title>
        <authorList>
            <person name="Cheng H."/>
            <person name="Wu Y.-H."/>
            <person name="Guo L.-L."/>
            <person name="Xu X.-W."/>
        </authorList>
    </citation>
    <scope>NUCLEOTIDE SEQUENCE [LARGE SCALE GENOMIC DNA]</scope>
    <source>
        <strain evidence="2 3">KCTC 32269</strain>
    </source>
</reference>
<protein>
    <recommendedName>
        <fullName evidence="1">DUF7033 domain-containing protein</fullName>
    </recommendedName>
</protein>
<accession>A0A2T1NG09</accession>
<comment type="caution">
    <text evidence="2">The sequence shown here is derived from an EMBL/GenBank/DDBJ whole genome shotgun (WGS) entry which is preliminary data.</text>
</comment>
<dbReference type="AlphaFoldDB" id="A0A2T1NG09"/>
<keyword evidence="3" id="KW-1185">Reference proteome</keyword>
<dbReference type="OrthoDB" id="5573484at2"/>
<dbReference type="RefSeq" id="WP_106461984.1">
    <property type="nucleotide sequence ID" value="NZ_PXOQ01000006.1"/>
</dbReference>